<feature type="compositionally biased region" description="Low complexity" evidence="1">
    <location>
        <begin position="63"/>
        <end position="106"/>
    </location>
</feature>
<name>A0A8F6TUW4_9RHOB</name>
<evidence type="ECO:0000313" key="3">
    <source>
        <dbReference type="EMBL" id="QXT38309.1"/>
    </source>
</evidence>
<feature type="region of interest" description="Disordered" evidence="1">
    <location>
        <begin position="245"/>
        <end position="274"/>
    </location>
</feature>
<dbReference type="KEGG" id="gce:KYE46_10120"/>
<dbReference type="Pfam" id="PF01476">
    <property type="entry name" value="LysM"/>
    <property type="match status" value="1"/>
</dbReference>
<evidence type="ECO:0000256" key="1">
    <source>
        <dbReference type="SAM" id="MobiDB-lite"/>
    </source>
</evidence>
<feature type="compositionally biased region" description="Low complexity" evidence="1">
    <location>
        <begin position="454"/>
        <end position="477"/>
    </location>
</feature>
<evidence type="ECO:0000259" key="2">
    <source>
        <dbReference type="PROSITE" id="PS51782"/>
    </source>
</evidence>
<feature type="region of interest" description="Disordered" evidence="1">
    <location>
        <begin position="336"/>
        <end position="416"/>
    </location>
</feature>
<dbReference type="AlphaFoldDB" id="A0A8F6TUW4"/>
<keyword evidence="4" id="KW-1185">Reference proteome</keyword>
<dbReference type="RefSeq" id="WP_219000506.1">
    <property type="nucleotide sequence ID" value="NZ_CP079194.1"/>
</dbReference>
<dbReference type="InterPro" id="IPR052196">
    <property type="entry name" value="Bact_Kbp"/>
</dbReference>
<reference evidence="3 4" key="1">
    <citation type="submission" date="2021-07" db="EMBL/GenBank/DDBJ databases">
        <title>A novel Jannaschia species isolated from marine dinoflagellate Ceratoperidinium margalefii.</title>
        <authorList>
            <person name="Jiang Y."/>
            <person name="Li Z."/>
        </authorList>
    </citation>
    <scope>NUCLEOTIDE SEQUENCE [LARGE SCALE GENOMIC DNA]</scope>
    <source>
        <strain evidence="3 4">J12C1-MA-4</strain>
    </source>
</reference>
<evidence type="ECO:0000313" key="4">
    <source>
        <dbReference type="Proteomes" id="UP000825009"/>
    </source>
</evidence>
<feature type="compositionally biased region" description="Low complexity" evidence="1">
    <location>
        <begin position="251"/>
        <end position="266"/>
    </location>
</feature>
<accession>A0A8F6TUW4</accession>
<organism evidence="3 4">
    <name type="scientific">Gymnodinialimonas ceratoperidinii</name>
    <dbReference type="NCBI Taxonomy" id="2856823"/>
    <lineage>
        <taxon>Bacteria</taxon>
        <taxon>Pseudomonadati</taxon>
        <taxon>Pseudomonadota</taxon>
        <taxon>Alphaproteobacteria</taxon>
        <taxon>Rhodobacterales</taxon>
        <taxon>Paracoccaceae</taxon>
        <taxon>Gymnodinialimonas</taxon>
    </lineage>
</organism>
<dbReference type="PROSITE" id="PS51782">
    <property type="entry name" value="LYSM"/>
    <property type="match status" value="1"/>
</dbReference>
<feature type="region of interest" description="Disordered" evidence="1">
    <location>
        <begin position="53"/>
        <end position="107"/>
    </location>
</feature>
<dbReference type="PANTHER" id="PTHR34700">
    <property type="entry name" value="POTASSIUM BINDING PROTEIN KBP"/>
    <property type="match status" value="1"/>
</dbReference>
<dbReference type="InterPro" id="IPR018392">
    <property type="entry name" value="LysM"/>
</dbReference>
<protein>
    <submittedName>
        <fullName evidence="3">LysM peptidoglycan-binding domain-containing protein</fullName>
    </submittedName>
</protein>
<dbReference type="PANTHER" id="PTHR34700:SF4">
    <property type="entry name" value="PHAGE-LIKE ELEMENT PBSX PROTEIN XKDP"/>
    <property type="match status" value="1"/>
</dbReference>
<feature type="compositionally biased region" description="Low complexity" evidence="1">
    <location>
        <begin position="378"/>
        <end position="391"/>
    </location>
</feature>
<feature type="region of interest" description="Disordered" evidence="1">
    <location>
        <begin position="451"/>
        <end position="500"/>
    </location>
</feature>
<dbReference type="EMBL" id="CP079194">
    <property type="protein sequence ID" value="QXT38309.1"/>
    <property type="molecule type" value="Genomic_DNA"/>
</dbReference>
<proteinExistence type="predicted"/>
<sequence length="681" mass="67987">MKLATMFGSSSSAIGATAIGAVVLIAGAVGVSVYNAEREGEGPETVAEVAVEGSAPEVAPDVANGGSEAEAGAGPADNDAPDATVDAAEATSEAAEPAQEPETVPVLPLEAPRLDVVRVDAAGNAVIAGQTSPDLSVAIVLDGEEIAVARADGTGAFVALLSLDPSDAPRMLAVEARPENGPVLAGVETVLIAPFSSPETTIDIAAASDAEAEADGPEMADALDAEAVPETSAAAEDVAMEGTAEEAAPDATVTEGGTEVAAAETPEPTPAPELASAPEVDELALADTESAELPTVGTEVDAPSVGAEAEGAEPPVPGDGAEVAETGAEAEAELTETLATADASPETGESAEIAVTEETPSVGSETEIAAGDPEEGSAAEVASADAATTDVASEETSVEVASATPETPVEPTQRPREIGADAQGVDAQPEAQVALGDDAAAVDPEPEEIAAAQTDADTPSATNAPDAADTPDASGTPEAADTPDTAEPASTPRPSGAPAVVIAGPEGVRVVQGAASSPTVQTSVQLDAISYNTQGAVILAGRGPVASDIQVYLNNQPIQLGEVSAGGDWSLQLPDVDPGTYTLTVAGLAEDGTTTSSVETPFLREDPDRVADAPRVADGGIDVITVQPGFTLWGIAEDTFGEGILYVQIFEENQDQIRDPDWIFPGQIFRIPELATEADEN</sequence>
<gene>
    <name evidence="3" type="ORF">KYE46_10120</name>
</gene>
<feature type="domain" description="LysM" evidence="2">
    <location>
        <begin position="622"/>
        <end position="671"/>
    </location>
</feature>
<dbReference type="Proteomes" id="UP000825009">
    <property type="component" value="Chromosome"/>
</dbReference>
<dbReference type="CDD" id="cd00118">
    <property type="entry name" value="LysM"/>
    <property type="match status" value="1"/>
</dbReference>